<evidence type="ECO:0000313" key="5">
    <source>
        <dbReference type="Proteomes" id="UP000324853"/>
    </source>
</evidence>
<gene>
    <name evidence="4" type="ORF">FXB38_38990</name>
</gene>
<organism evidence="4 5">
    <name type="scientific">Bradyrhizobium cytisi</name>
    <dbReference type="NCBI Taxonomy" id="515489"/>
    <lineage>
        <taxon>Bacteria</taxon>
        <taxon>Pseudomonadati</taxon>
        <taxon>Pseudomonadota</taxon>
        <taxon>Alphaproteobacteria</taxon>
        <taxon>Hyphomicrobiales</taxon>
        <taxon>Nitrobacteraceae</taxon>
        <taxon>Bradyrhizobium</taxon>
    </lineage>
</organism>
<dbReference type="PANTHER" id="PTHR37423">
    <property type="entry name" value="SOLUBLE LYTIC MUREIN TRANSGLYCOSYLASE-RELATED"/>
    <property type="match status" value="1"/>
</dbReference>
<feature type="domain" description="Transglycosylase SLT" evidence="3">
    <location>
        <begin position="103"/>
        <end position="204"/>
    </location>
</feature>
<comment type="caution">
    <text evidence="4">The sequence shown here is derived from an EMBL/GenBank/DDBJ whole genome shotgun (WGS) entry which is preliminary data.</text>
</comment>
<dbReference type="Proteomes" id="UP000324853">
    <property type="component" value="Unassembled WGS sequence"/>
</dbReference>
<dbReference type="CDD" id="cd00254">
    <property type="entry name" value="LT-like"/>
    <property type="match status" value="1"/>
</dbReference>
<name>A0A5S4W1K6_9BRAD</name>
<evidence type="ECO:0000259" key="3">
    <source>
        <dbReference type="Pfam" id="PF01464"/>
    </source>
</evidence>
<dbReference type="InterPro" id="IPR023346">
    <property type="entry name" value="Lysozyme-like_dom_sf"/>
</dbReference>
<dbReference type="OrthoDB" id="9801695at2"/>
<dbReference type="PANTHER" id="PTHR37423:SF2">
    <property type="entry name" value="MEMBRANE-BOUND LYTIC MUREIN TRANSGLYCOSYLASE C"/>
    <property type="match status" value="1"/>
</dbReference>
<evidence type="ECO:0000256" key="2">
    <source>
        <dbReference type="ARBA" id="ARBA00009387"/>
    </source>
</evidence>
<dbReference type="Gene3D" id="1.10.530.10">
    <property type="match status" value="1"/>
</dbReference>
<comment type="similarity">
    <text evidence="2">Belongs to the virb1 family.</text>
</comment>
<dbReference type="InterPro" id="IPR008258">
    <property type="entry name" value="Transglycosylase_SLT_dom_1"/>
</dbReference>
<sequence length="298" mass="31960">MPDLPSWPVISPCGWSQHRFSVSASFSRIGAHCRRIGRPRGRLGETLYLAAVRTMGCGAAACSLGILLTFGPPSTARAELASRAPAAQYTTLLPSLAYAAFVTEASHRFAIPERWINAVMQVESGGNTHAISPQGALGLMQIMPATWVELSARHDLGIDPFDPHDNIMAGTAYLREMLDRFGSGGFLAAYNAGPKRYEEHLTKGRSLPDETQTYVARITPLSGLEQRKNGGSAARRVVLWQQAPVFVDRCGSSSVSDSCAPGVRTMNSSTPATKAVATAIVPRATGLFVHRSVKVQLP</sequence>
<comment type="similarity">
    <text evidence="1">Belongs to the transglycosylase Slt family.</text>
</comment>
<protein>
    <submittedName>
        <fullName evidence="4">Lytic transglycosylase domain-containing protein</fullName>
    </submittedName>
</protein>
<dbReference type="AlphaFoldDB" id="A0A5S4W1K6"/>
<dbReference type="EMBL" id="VSSR01000087">
    <property type="protein sequence ID" value="TYL72280.1"/>
    <property type="molecule type" value="Genomic_DNA"/>
</dbReference>
<dbReference type="SUPFAM" id="SSF53955">
    <property type="entry name" value="Lysozyme-like"/>
    <property type="match status" value="1"/>
</dbReference>
<accession>A0A5S4W1K6</accession>
<dbReference type="Pfam" id="PF01464">
    <property type="entry name" value="SLT"/>
    <property type="match status" value="1"/>
</dbReference>
<evidence type="ECO:0000256" key="1">
    <source>
        <dbReference type="ARBA" id="ARBA00007734"/>
    </source>
</evidence>
<proteinExistence type="inferred from homology"/>
<evidence type="ECO:0000313" key="4">
    <source>
        <dbReference type="EMBL" id="TYL72280.1"/>
    </source>
</evidence>
<keyword evidence="5" id="KW-1185">Reference proteome</keyword>
<reference evidence="4 5" key="1">
    <citation type="submission" date="2019-08" db="EMBL/GenBank/DDBJ databases">
        <title>Bradyrhizobium hipponensis sp. nov., a rhizobium isolated from a Lupinus angustifolius root nodule in Tunisia.</title>
        <authorList>
            <person name="Off K."/>
            <person name="Rejili M."/>
            <person name="Mars M."/>
            <person name="Brachmann A."/>
            <person name="Marin M."/>
        </authorList>
    </citation>
    <scope>NUCLEOTIDE SEQUENCE [LARGE SCALE GENOMIC DNA]</scope>
    <source>
        <strain evidence="4 5">CTAW11</strain>
    </source>
</reference>